<evidence type="ECO:0000256" key="4">
    <source>
        <dbReference type="ARBA" id="ARBA00022438"/>
    </source>
</evidence>
<dbReference type="InterPro" id="IPR023042">
    <property type="entry name" value="Peptidase_M17_leu_NH2_pept"/>
</dbReference>
<comment type="catalytic activity">
    <reaction evidence="2 8">
        <text>Release of an N-terminal amino acid, preferentially leucine, but not glutamic or aspartic acids.</text>
        <dbReference type="EC" id="3.4.11.10"/>
    </reaction>
</comment>
<evidence type="ECO:0000313" key="10">
    <source>
        <dbReference type="EMBL" id="CUU65242.1"/>
    </source>
</evidence>
<keyword evidence="8" id="KW-0963">Cytoplasm</keyword>
<dbReference type="Pfam" id="PF00883">
    <property type="entry name" value="Peptidase_M17"/>
    <property type="match status" value="1"/>
</dbReference>
<keyword evidence="6 8" id="KW-0378">Hydrolase</keyword>
<evidence type="ECO:0000256" key="3">
    <source>
        <dbReference type="ARBA" id="ARBA00009528"/>
    </source>
</evidence>
<comment type="catalytic activity">
    <reaction evidence="1 8">
        <text>Release of an N-terminal amino acid, Xaa-|-Yaa-, in which Xaa is preferably Leu, but may be other amino acids including Pro although not Arg or Lys, and Yaa may be Pro. Amino acid amides and methyl esters are also readily hydrolyzed, but rates on arylamides are exceedingly low.</text>
        <dbReference type="EC" id="3.4.11.1"/>
    </reaction>
</comment>
<dbReference type="PROSITE" id="PS00631">
    <property type="entry name" value="CYTOSOL_AP"/>
    <property type="match status" value="1"/>
</dbReference>
<dbReference type="PANTHER" id="PTHR11963">
    <property type="entry name" value="LEUCINE AMINOPEPTIDASE-RELATED"/>
    <property type="match status" value="1"/>
</dbReference>
<protein>
    <recommendedName>
        <fullName evidence="8">Probable cytosol aminopeptidase</fullName>
        <ecNumber evidence="8">3.4.11.1</ecNumber>
    </recommendedName>
    <alternativeName>
        <fullName evidence="8">Leucine aminopeptidase</fullName>
        <shortName evidence="8">LAP</shortName>
        <ecNumber evidence="8">3.4.11.10</ecNumber>
    </alternativeName>
    <alternativeName>
        <fullName evidence="8">Leucyl aminopeptidase</fullName>
    </alternativeName>
</protein>
<dbReference type="InterPro" id="IPR000819">
    <property type="entry name" value="Peptidase_M17_C"/>
</dbReference>
<dbReference type="HAMAP" id="MF_00181">
    <property type="entry name" value="Cytosol_peptidase_M17"/>
    <property type="match status" value="1"/>
</dbReference>
<name>A0A110BF25_9CORY</name>
<keyword evidence="4 8" id="KW-0031">Aminopeptidase</keyword>
<dbReference type="InterPro" id="IPR008283">
    <property type="entry name" value="Peptidase_M17_N"/>
</dbReference>
<feature type="binding site" evidence="8">
    <location>
        <position position="369"/>
    </location>
    <ligand>
        <name>Mn(2+)</name>
        <dbReference type="ChEBI" id="CHEBI:29035"/>
        <label>1</label>
    </ligand>
</feature>
<dbReference type="EC" id="3.4.11.1" evidence="8"/>
<feature type="domain" description="Cytosol aminopeptidase" evidence="9">
    <location>
        <begin position="365"/>
        <end position="372"/>
    </location>
</feature>
<evidence type="ECO:0000256" key="5">
    <source>
        <dbReference type="ARBA" id="ARBA00022670"/>
    </source>
</evidence>
<dbReference type="PRINTS" id="PR00481">
    <property type="entry name" value="LAMNOPPTDASE"/>
</dbReference>
<dbReference type="GO" id="GO:0030145">
    <property type="term" value="F:manganese ion binding"/>
    <property type="evidence" value="ECO:0007669"/>
    <property type="project" value="UniProtKB-UniRule"/>
</dbReference>
<dbReference type="NCBIfam" id="NF002073">
    <property type="entry name" value="PRK00913.1-2"/>
    <property type="match status" value="1"/>
</dbReference>
<accession>A0A110BF25</accession>
<dbReference type="GO" id="GO:0070006">
    <property type="term" value="F:metalloaminopeptidase activity"/>
    <property type="evidence" value="ECO:0007669"/>
    <property type="project" value="InterPro"/>
</dbReference>
<comment type="function">
    <text evidence="7 8">Presumably involved in the processing and regular turnover of intracellular proteins. Catalyzes the removal of unsubstituted N-terminal amino acids from various peptides.</text>
</comment>
<feature type="binding site" evidence="8">
    <location>
        <position position="367"/>
    </location>
    <ligand>
        <name>Mn(2+)</name>
        <dbReference type="ChEBI" id="CHEBI:29035"/>
        <label>1</label>
    </ligand>
</feature>
<feature type="binding site" evidence="8">
    <location>
        <position position="369"/>
    </location>
    <ligand>
        <name>Mn(2+)</name>
        <dbReference type="ChEBI" id="CHEBI:29035"/>
        <label>2</label>
    </ligand>
</feature>
<dbReference type="Pfam" id="PF02789">
    <property type="entry name" value="Peptidase_M17_N"/>
    <property type="match status" value="1"/>
</dbReference>
<dbReference type="GO" id="GO:0006508">
    <property type="term" value="P:proteolysis"/>
    <property type="evidence" value="ECO:0007669"/>
    <property type="project" value="UniProtKB-KW"/>
</dbReference>
<dbReference type="Proteomes" id="UP000182498">
    <property type="component" value="Unassembled WGS sequence"/>
</dbReference>
<dbReference type="InterPro" id="IPR043472">
    <property type="entry name" value="Macro_dom-like"/>
</dbReference>
<dbReference type="EC" id="3.4.11.10" evidence="8"/>
<keyword evidence="5 8" id="KW-0645">Protease</keyword>
<dbReference type="InterPro" id="IPR011356">
    <property type="entry name" value="Leucine_aapep/pepB"/>
</dbReference>
<feature type="binding site" evidence="8">
    <location>
        <position position="285"/>
    </location>
    <ligand>
        <name>Mn(2+)</name>
        <dbReference type="ChEBI" id="CHEBI:29035"/>
        <label>2</label>
    </ligand>
</feature>
<evidence type="ECO:0000313" key="11">
    <source>
        <dbReference type="Proteomes" id="UP000182498"/>
    </source>
</evidence>
<evidence type="ECO:0000256" key="7">
    <source>
        <dbReference type="ARBA" id="ARBA00049972"/>
    </source>
</evidence>
<dbReference type="EMBL" id="FAUH01000003">
    <property type="protein sequence ID" value="CUU65242.1"/>
    <property type="molecule type" value="Genomic_DNA"/>
</dbReference>
<keyword evidence="11" id="KW-1185">Reference proteome</keyword>
<dbReference type="OrthoDB" id="9809354at2"/>
<proteinExistence type="inferred from homology"/>
<dbReference type="CDD" id="cd00433">
    <property type="entry name" value="Peptidase_M17"/>
    <property type="match status" value="1"/>
</dbReference>
<dbReference type="SUPFAM" id="SSF53187">
    <property type="entry name" value="Zn-dependent exopeptidases"/>
    <property type="match status" value="1"/>
</dbReference>
<dbReference type="GO" id="GO:0005737">
    <property type="term" value="C:cytoplasm"/>
    <property type="evidence" value="ECO:0007669"/>
    <property type="project" value="UniProtKB-SubCell"/>
</dbReference>
<comment type="similarity">
    <text evidence="3 8">Belongs to the peptidase M17 family.</text>
</comment>
<dbReference type="PANTHER" id="PTHR11963:SF23">
    <property type="entry name" value="CYTOSOL AMINOPEPTIDASE"/>
    <property type="match status" value="1"/>
</dbReference>
<dbReference type="SUPFAM" id="SSF52949">
    <property type="entry name" value="Macro domain-like"/>
    <property type="match status" value="1"/>
</dbReference>
<dbReference type="Gene3D" id="3.40.220.10">
    <property type="entry name" value="Leucine Aminopeptidase, subunit E, domain 1"/>
    <property type="match status" value="1"/>
</dbReference>
<keyword evidence="8" id="KW-0479">Metal-binding</keyword>
<comment type="subcellular location">
    <subcellularLocation>
        <location evidence="8">Cytoplasm</location>
    </subcellularLocation>
</comment>
<evidence type="ECO:0000256" key="1">
    <source>
        <dbReference type="ARBA" id="ARBA00000135"/>
    </source>
</evidence>
<evidence type="ECO:0000259" key="9">
    <source>
        <dbReference type="PROSITE" id="PS00631"/>
    </source>
</evidence>
<feature type="binding site" evidence="8">
    <location>
        <position position="308"/>
    </location>
    <ligand>
        <name>Mn(2+)</name>
        <dbReference type="ChEBI" id="CHEBI:29035"/>
        <label>2</label>
    </ligand>
</feature>
<feature type="binding site" evidence="8">
    <location>
        <position position="290"/>
    </location>
    <ligand>
        <name>Mn(2+)</name>
        <dbReference type="ChEBI" id="CHEBI:29035"/>
        <label>1</label>
    </ligand>
</feature>
<gene>
    <name evidence="8" type="primary">pepA</name>
    <name evidence="10" type="ORF">CVAR292_00560</name>
</gene>
<dbReference type="RefSeq" id="WP_073883535.1">
    <property type="nucleotide sequence ID" value="NZ_FAUH01000003.1"/>
</dbReference>
<feature type="active site" evidence="8">
    <location>
        <position position="371"/>
    </location>
</feature>
<evidence type="ECO:0000256" key="6">
    <source>
        <dbReference type="ARBA" id="ARBA00022801"/>
    </source>
</evidence>
<feature type="active site" evidence="8">
    <location>
        <position position="297"/>
    </location>
</feature>
<dbReference type="Gene3D" id="3.40.630.10">
    <property type="entry name" value="Zn peptidases"/>
    <property type="match status" value="1"/>
</dbReference>
<keyword evidence="8" id="KW-0464">Manganese</keyword>
<sequence>MTSGIQSIVPTIAHGTVPGLHLSTDDNLPGTDVLVVPVVAGTSGPELPVAHRLGEAAQVELWKSAVETGVAGTAGETGLLPVPAGVAASRVLTVGLGPADSAGAPDAETVRRAAGAASRALEDLAGEVTTDGLTAVSLLGDLTDVAGCTAAAVEGHALGGYRYSGRRHPTGAGHLRAVTVIAPDNPEAPEVFAHACTVVEAVTCARDLVNAPASELTPETYALIIADLGGRSGVETEILDEDELAGQGFGGLLAVGRGSARPPRLVRMRYRPEASHRPHVALVGKGVTFDTGGISLKKAPGMDTMISDMGGSAAMVATVLAAAELELPVAVTATIPLVENMPDGDALRPGDIVQHYGGSTSEILNTDAEGRLILADALARAAEDAPDLLVEAATLTGAQVSTLGDRITAVMGTPSLRDRIVAHGRQTGEDAWPMPLPAEIARDIRSDVADVRNTGTTRWGGMAAAGQYLAHVIPEGLDWVHLDIAGPAYNTGNARGYTPKRGTGAPVRTLIAFLEDVAASD</sequence>
<organism evidence="10 11">
    <name type="scientific">Corynebacterium variabile</name>
    <dbReference type="NCBI Taxonomy" id="1727"/>
    <lineage>
        <taxon>Bacteria</taxon>
        <taxon>Bacillati</taxon>
        <taxon>Actinomycetota</taxon>
        <taxon>Actinomycetes</taxon>
        <taxon>Mycobacteriales</taxon>
        <taxon>Corynebacteriaceae</taxon>
        <taxon>Corynebacterium</taxon>
    </lineage>
</organism>
<evidence type="ECO:0000256" key="2">
    <source>
        <dbReference type="ARBA" id="ARBA00000967"/>
    </source>
</evidence>
<reference evidence="11" key="1">
    <citation type="submission" date="2015-11" db="EMBL/GenBank/DDBJ databases">
        <authorList>
            <person name="Dugat-Bony E."/>
        </authorList>
    </citation>
    <scope>NUCLEOTIDE SEQUENCE [LARGE SCALE GENOMIC DNA]</scope>
    <source>
        <strain evidence="11">Mu292</strain>
    </source>
</reference>
<dbReference type="AlphaFoldDB" id="A0A110BF25"/>
<feature type="binding site" evidence="8">
    <location>
        <position position="290"/>
    </location>
    <ligand>
        <name>Mn(2+)</name>
        <dbReference type="ChEBI" id="CHEBI:29035"/>
        <label>2</label>
    </ligand>
</feature>
<comment type="cofactor">
    <cofactor evidence="8">
        <name>Mn(2+)</name>
        <dbReference type="ChEBI" id="CHEBI:29035"/>
    </cofactor>
    <text evidence="8">Binds 2 manganese ions per subunit.</text>
</comment>
<evidence type="ECO:0000256" key="8">
    <source>
        <dbReference type="HAMAP-Rule" id="MF_00181"/>
    </source>
</evidence>